<dbReference type="GO" id="GO:0006605">
    <property type="term" value="P:protein targeting"/>
    <property type="evidence" value="ECO:0007669"/>
    <property type="project" value="InterPro"/>
</dbReference>
<protein>
    <submittedName>
        <fullName evidence="7">SEC-C domain-containing protein</fullName>
    </submittedName>
</protein>
<keyword evidence="3" id="KW-0479">Metal-binding</keyword>
<dbReference type="AlphaFoldDB" id="A0A8J6N827"/>
<keyword evidence="2" id="KW-0963">Cytoplasm</keyword>
<evidence type="ECO:0000313" key="8">
    <source>
        <dbReference type="Proteomes" id="UP000599024"/>
    </source>
</evidence>
<dbReference type="GO" id="GO:0006886">
    <property type="term" value="P:intracellular protein transport"/>
    <property type="evidence" value="ECO:0007669"/>
    <property type="project" value="InterPro"/>
</dbReference>
<feature type="compositionally biased region" description="Basic and acidic residues" evidence="5">
    <location>
        <begin position="106"/>
        <end position="123"/>
    </location>
</feature>
<evidence type="ECO:0000256" key="3">
    <source>
        <dbReference type="ARBA" id="ARBA00022723"/>
    </source>
</evidence>
<evidence type="ECO:0000256" key="5">
    <source>
        <dbReference type="SAM" id="MobiDB-lite"/>
    </source>
</evidence>
<dbReference type="InterPro" id="IPR036266">
    <property type="entry name" value="SecA_Wing/Scaffold_sf"/>
</dbReference>
<dbReference type="SUPFAM" id="SSF81886">
    <property type="entry name" value="Helical scaffold and wing domains of SecA"/>
    <property type="match status" value="1"/>
</dbReference>
<evidence type="ECO:0000256" key="2">
    <source>
        <dbReference type="ARBA" id="ARBA00022490"/>
    </source>
</evidence>
<dbReference type="GO" id="GO:0017038">
    <property type="term" value="P:protein import"/>
    <property type="evidence" value="ECO:0007669"/>
    <property type="project" value="InterPro"/>
</dbReference>
<dbReference type="InterPro" id="IPR004027">
    <property type="entry name" value="SEC_C_motif"/>
</dbReference>
<dbReference type="GO" id="GO:0046872">
    <property type="term" value="F:metal ion binding"/>
    <property type="evidence" value="ECO:0007669"/>
    <property type="project" value="UniProtKB-KW"/>
</dbReference>
<evidence type="ECO:0000256" key="1">
    <source>
        <dbReference type="ARBA" id="ARBA00001947"/>
    </source>
</evidence>
<name>A0A8J6N827_9BACT</name>
<dbReference type="GO" id="GO:0005886">
    <property type="term" value="C:plasma membrane"/>
    <property type="evidence" value="ECO:0007669"/>
    <property type="project" value="TreeGrafter"/>
</dbReference>
<dbReference type="EMBL" id="JACNLK010000043">
    <property type="protein sequence ID" value="MBC8208513.1"/>
    <property type="molecule type" value="Genomic_DNA"/>
</dbReference>
<evidence type="ECO:0000256" key="4">
    <source>
        <dbReference type="ARBA" id="ARBA00022833"/>
    </source>
</evidence>
<dbReference type="PANTHER" id="PTHR30612">
    <property type="entry name" value="SECA INNER MEMBRANE COMPONENT OF SEC PROTEIN SECRETION SYSTEM"/>
    <property type="match status" value="1"/>
</dbReference>
<organism evidence="7 8">
    <name type="scientific">Candidatus Desulfatifera sulfidica</name>
    <dbReference type="NCBI Taxonomy" id="2841691"/>
    <lineage>
        <taxon>Bacteria</taxon>
        <taxon>Pseudomonadati</taxon>
        <taxon>Thermodesulfobacteriota</taxon>
        <taxon>Desulfobulbia</taxon>
        <taxon>Desulfobulbales</taxon>
        <taxon>Desulfobulbaceae</taxon>
        <taxon>Candidatus Desulfatifera</taxon>
    </lineage>
</organism>
<evidence type="ECO:0000313" key="7">
    <source>
        <dbReference type="EMBL" id="MBC8208513.1"/>
    </source>
</evidence>
<feature type="domain" description="SecA Wing/Scaffold" evidence="6">
    <location>
        <begin position="8"/>
        <end position="99"/>
    </location>
</feature>
<proteinExistence type="predicted"/>
<gene>
    <name evidence="7" type="ORF">H8E79_05035</name>
</gene>
<dbReference type="GO" id="GO:0031522">
    <property type="term" value="C:cell envelope Sec protein transport complex"/>
    <property type="evidence" value="ECO:0007669"/>
    <property type="project" value="TreeGrafter"/>
</dbReference>
<dbReference type="GO" id="GO:0005524">
    <property type="term" value="F:ATP binding"/>
    <property type="evidence" value="ECO:0007669"/>
    <property type="project" value="InterPro"/>
</dbReference>
<dbReference type="Proteomes" id="UP000599024">
    <property type="component" value="Unassembled WGS sequence"/>
</dbReference>
<dbReference type="Pfam" id="PF07516">
    <property type="entry name" value="SecA_SW"/>
    <property type="match status" value="1"/>
</dbReference>
<comment type="caution">
    <text evidence="7">The sequence shown here is derived from an EMBL/GenBank/DDBJ whole genome shotgun (WGS) entry which is preliminary data.</text>
</comment>
<accession>A0A8J6N827</accession>
<feature type="non-terminal residue" evidence="7">
    <location>
        <position position="1"/>
    </location>
</feature>
<dbReference type="InterPro" id="IPR000185">
    <property type="entry name" value="SecA"/>
</dbReference>
<dbReference type="Gene3D" id="1.10.3060.10">
    <property type="entry name" value="Helical scaffold and wing domains of SecA"/>
    <property type="match status" value="1"/>
</dbReference>
<keyword evidence="4" id="KW-0862">Zinc</keyword>
<comment type="cofactor">
    <cofactor evidence="1">
        <name>Zn(2+)</name>
        <dbReference type="ChEBI" id="CHEBI:29105"/>
    </cofactor>
</comment>
<feature type="region of interest" description="Disordered" evidence="5">
    <location>
        <begin position="106"/>
        <end position="158"/>
    </location>
</feature>
<evidence type="ECO:0000259" key="6">
    <source>
        <dbReference type="Pfam" id="PF07516"/>
    </source>
</evidence>
<sequence length="168" mass="19216">LDSLCVLLDEQVKAAYQARVELNSPAGQRHLERIILLQMVDNHWKDHLLSMDHLKEGIGLRGYGQKNPLIEYKREGFQLFMNTMETVKQQTVSALMRVEIVQEGDAERLEEERRKKREEELRLSRLSAPGVVAEAPQPEKREGSKIGRNADCPCGSGKKYKKCCGKLR</sequence>
<dbReference type="GO" id="GO:0005829">
    <property type="term" value="C:cytosol"/>
    <property type="evidence" value="ECO:0007669"/>
    <property type="project" value="TreeGrafter"/>
</dbReference>
<dbReference type="PANTHER" id="PTHR30612:SF0">
    <property type="entry name" value="CHLOROPLAST PROTEIN-TRANSPORTING ATPASE"/>
    <property type="match status" value="1"/>
</dbReference>
<dbReference type="GO" id="GO:0043952">
    <property type="term" value="P:protein transport by the Sec complex"/>
    <property type="evidence" value="ECO:0007669"/>
    <property type="project" value="TreeGrafter"/>
</dbReference>
<dbReference type="InterPro" id="IPR011116">
    <property type="entry name" value="SecA_Wing/Scaffold"/>
</dbReference>
<dbReference type="Pfam" id="PF02810">
    <property type="entry name" value="SEC-C"/>
    <property type="match status" value="1"/>
</dbReference>
<reference evidence="7 8" key="1">
    <citation type="submission" date="2020-08" db="EMBL/GenBank/DDBJ databases">
        <title>Bridging the membrane lipid divide: bacteria of the FCB group superphylum have the potential to synthesize archaeal ether lipids.</title>
        <authorList>
            <person name="Villanueva L."/>
            <person name="Von Meijenfeldt F.A.B."/>
            <person name="Westbye A.B."/>
            <person name="Yadav S."/>
            <person name="Hopmans E.C."/>
            <person name="Dutilh B.E."/>
            <person name="Sinninghe Damste J.S."/>
        </authorList>
    </citation>
    <scope>NUCLEOTIDE SEQUENCE [LARGE SCALE GENOMIC DNA]</scope>
    <source>
        <strain evidence="7">NIOZ-UU81</strain>
    </source>
</reference>